<evidence type="ECO:0000313" key="5">
    <source>
        <dbReference type="EMBL" id="RLV50030.1"/>
    </source>
</evidence>
<dbReference type="PANTHER" id="PTHR30146:SF109">
    <property type="entry name" value="HTH-TYPE TRANSCRIPTIONAL REGULATOR GALS"/>
    <property type="match status" value="1"/>
</dbReference>
<evidence type="ECO:0000256" key="3">
    <source>
        <dbReference type="ARBA" id="ARBA00023163"/>
    </source>
</evidence>
<dbReference type="Pfam" id="PF00356">
    <property type="entry name" value="LacI"/>
    <property type="match status" value="1"/>
</dbReference>
<reference evidence="5 6" key="1">
    <citation type="submission" date="2018-10" db="EMBL/GenBank/DDBJ databases">
        <title>Marmoricola sp. 4Q3S-7 whole genome shotgun sequence.</title>
        <authorList>
            <person name="Li F."/>
        </authorList>
    </citation>
    <scope>NUCLEOTIDE SEQUENCE [LARGE SCALE GENOMIC DNA]</scope>
    <source>
        <strain evidence="5 6">4Q3S-7</strain>
    </source>
</reference>
<dbReference type="Proteomes" id="UP000281708">
    <property type="component" value="Unassembled WGS sequence"/>
</dbReference>
<name>A0A3L8P3R6_9ACTN</name>
<dbReference type="GO" id="GO:0000976">
    <property type="term" value="F:transcription cis-regulatory region binding"/>
    <property type="evidence" value="ECO:0007669"/>
    <property type="project" value="TreeGrafter"/>
</dbReference>
<gene>
    <name evidence="5" type="ORF">D9V37_09185</name>
</gene>
<accession>A0A3L8P3R6</accession>
<sequence length="358" mass="38041">MRGPTAHGSVRLADVARHVGTSSQTISNALNHPERLTADLLERSLAGVEELGYRPNRSARTLRNQRSRLIGVRVEPPRPDRAALLLDQFLHALAASAAGLGYHLILAQAAGDTAELDAYEELRQTTTVDAFVLSGAHRDDPRAAWLRERGISFASFGRPWDTDLDPDDGSDAGSESPWVDVDGAAGVRAAVRHVAAQGHEEIAFLGWPEESDVGRDRRRGWAEACHELGLPARRQAGVVDEFEAGRDAAHRLLHPRRGGPVPTAVVCASDTLALGVLRTLSELGLRAGADVAVTGFDNTPTAALTTPGLTSLEQPLAAIAAELLRLVDSQLRGDVPGSSGDAHTLLAPTLVVRGSSTR</sequence>
<dbReference type="SUPFAM" id="SSF47413">
    <property type="entry name" value="lambda repressor-like DNA-binding domains"/>
    <property type="match status" value="1"/>
</dbReference>
<dbReference type="SUPFAM" id="SSF53822">
    <property type="entry name" value="Periplasmic binding protein-like I"/>
    <property type="match status" value="1"/>
</dbReference>
<dbReference type="RefSeq" id="WP_121805794.1">
    <property type="nucleotide sequence ID" value="NZ_RDBE01000006.1"/>
</dbReference>
<keyword evidence="1" id="KW-0805">Transcription regulation</keyword>
<comment type="caution">
    <text evidence="5">The sequence shown here is derived from an EMBL/GenBank/DDBJ whole genome shotgun (WGS) entry which is preliminary data.</text>
</comment>
<dbReference type="GO" id="GO:0003700">
    <property type="term" value="F:DNA-binding transcription factor activity"/>
    <property type="evidence" value="ECO:0007669"/>
    <property type="project" value="TreeGrafter"/>
</dbReference>
<dbReference type="Gene3D" id="3.40.50.2300">
    <property type="match status" value="2"/>
</dbReference>
<dbReference type="OrthoDB" id="3430936at2"/>
<dbReference type="Pfam" id="PF13377">
    <property type="entry name" value="Peripla_BP_3"/>
    <property type="match status" value="1"/>
</dbReference>
<protein>
    <submittedName>
        <fullName evidence="5">LacI family transcriptional regulator</fullName>
    </submittedName>
</protein>
<dbReference type="PROSITE" id="PS50932">
    <property type="entry name" value="HTH_LACI_2"/>
    <property type="match status" value="1"/>
</dbReference>
<dbReference type="CDD" id="cd01392">
    <property type="entry name" value="HTH_LacI"/>
    <property type="match status" value="1"/>
</dbReference>
<dbReference type="InterPro" id="IPR010982">
    <property type="entry name" value="Lambda_DNA-bd_dom_sf"/>
</dbReference>
<dbReference type="SMART" id="SM00354">
    <property type="entry name" value="HTH_LACI"/>
    <property type="match status" value="1"/>
</dbReference>
<keyword evidence="6" id="KW-1185">Reference proteome</keyword>
<dbReference type="Gene3D" id="1.10.260.40">
    <property type="entry name" value="lambda repressor-like DNA-binding domains"/>
    <property type="match status" value="1"/>
</dbReference>
<evidence type="ECO:0000256" key="2">
    <source>
        <dbReference type="ARBA" id="ARBA00023125"/>
    </source>
</evidence>
<organism evidence="5 6">
    <name type="scientific">Nocardioides mangrovicus</name>
    <dbReference type="NCBI Taxonomy" id="2478913"/>
    <lineage>
        <taxon>Bacteria</taxon>
        <taxon>Bacillati</taxon>
        <taxon>Actinomycetota</taxon>
        <taxon>Actinomycetes</taxon>
        <taxon>Propionibacteriales</taxon>
        <taxon>Nocardioidaceae</taxon>
        <taxon>Nocardioides</taxon>
    </lineage>
</organism>
<evidence type="ECO:0000259" key="4">
    <source>
        <dbReference type="PROSITE" id="PS50932"/>
    </source>
</evidence>
<dbReference type="InterPro" id="IPR028082">
    <property type="entry name" value="Peripla_BP_I"/>
</dbReference>
<dbReference type="InterPro" id="IPR046335">
    <property type="entry name" value="LacI/GalR-like_sensor"/>
</dbReference>
<evidence type="ECO:0000313" key="6">
    <source>
        <dbReference type="Proteomes" id="UP000281708"/>
    </source>
</evidence>
<evidence type="ECO:0000256" key="1">
    <source>
        <dbReference type="ARBA" id="ARBA00023015"/>
    </source>
</evidence>
<dbReference type="EMBL" id="RDBE01000006">
    <property type="protein sequence ID" value="RLV50030.1"/>
    <property type="molecule type" value="Genomic_DNA"/>
</dbReference>
<feature type="domain" description="HTH lacI-type" evidence="4">
    <location>
        <begin position="10"/>
        <end position="64"/>
    </location>
</feature>
<dbReference type="PANTHER" id="PTHR30146">
    <property type="entry name" value="LACI-RELATED TRANSCRIPTIONAL REPRESSOR"/>
    <property type="match status" value="1"/>
</dbReference>
<dbReference type="InterPro" id="IPR000843">
    <property type="entry name" value="HTH_LacI"/>
</dbReference>
<keyword evidence="3" id="KW-0804">Transcription</keyword>
<proteinExistence type="predicted"/>
<keyword evidence="2" id="KW-0238">DNA-binding</keyword>
<dbReference type="AlphaFoldDB" id="A0A3L8P3R6"/>